<dbReference type="Pfam" id="PF01654">
    <property type="entry name" value="Cyt_bd_oxida_I"/>
    <property type="match status" value="1"/>
</dbReference>
<evidence type="ECO:0000256" key="9">
    <source>
        <dbReference type="ARBA" id="ARBA00022982"/>
    </source>
</evidence>
<dbReference type="AlphaFoldDB" id="A0A365Y3C0"/>
<evidence type="ECO:0000256" key="2">
    <source>
        <dbReference type="ARBA" id="ARBA00009819"/>
    </source>
</evidence>
<dbReference type="GO" id="GO:0009055">
    <property type="term" value="F:electron transfer activity"/>
    <property type="evidence" value="ECO:0007669"/>
    <property type="project" value="UniProtKB-UniRule"/>
</dbReference>
<keyword evidence="6 13" id="KW-0349">Heme</keyword>
<dbReference type="GO" id="GO:0019646">
    <property type="term" value="P:aerobic electron transport chain"/>
    <property type="evidence" value="ECO:0007669"/>
    <property type="project" value="InterPro"/>
</dbReference>
<comment type="subcellular location">
    <subcellularLocation>
        <location evidence="1">Cell inner membrane</location>
        <topology evidence="1">Multi-pass membrane protein</topology>
    </subcellularLocation>
</comment>
<feature type="transmembrane region" description="Helical" evidence="13">
    <location>
        <begin position="222"/>
        <end position="239"/>
    </location>
</feature>
<reference evidence="15 16" key="1">
    <citation type="submission" date="2018-05" db="EMBL/GenBank/DDBJ databases">
        <title>Chitinophaga sp. K3CV102501T nov., isolated from isolated from a monsoon evergreen broad-leaved forest soil.</title>
        <authorList>
            <person name="Lv Y."/>
        </authorList>
    </citation>
    <scope>NUCLEOTIDE SEQUENCE [LARGE SCALE GENOMIC DNA]</scope>
    <source>
        <strain evidence="15 16">GDMCC 1.1325</strain>
    </source>
</reference>
<accession>A0A365Y3C0</accession>
<evidence type="ECO:0000256" key="3">
    <source>
        <dbReference type="ARBA" id="ARBA00022448"/>
    </source>
</evidence>
<keyword evidence="10 13" id="KW-1133">Transmembrane helix</keyword>
<evidence type="ECO:0000256" key="13">
    <source>
        <dbReference type="PIRNR" id="PIRNR006446"/>
    </source>
</evidence>
<evidence type="ECO:0000256" key="7">
    <source>
        <dbReference type="ARBA" id="ARBA00022692"/>
    </source>
</evidence>
<comment type="caution">
    <text evidence="15">The sequence shown here is derived from an EMBL/GenBank/DDBJ whole genome shotgun (WGS) entry which is preliminary data.</text>
</comment>
<evidence type="ECO:0000313" key="16">
    <source>
        <dbReference type="Proteomes" id="UP000253410"/>
    </source>
</evidence>
<keyword evidence="3 13" id="KW-0813">Transport</keyword>
<feature type="transmembrane region" description="Helical" evidence="13">
    <location>
        <begin position="408"/>
        <end position="430"/>
    </location>
</feature>
<dbReference type="OrthoDB" id="9807042at2"/>
<keyword evidence="9 13" id="KW-0249">Electron transport</keyword>
<feature type="transmembrane region" description="Helical" evidence="13">
    <location>
        <begin position="360"/>
        <end position="380"/>
    </location>
</feature>
<evidence type="ECO:0000256" key="1">
    <source>
        <dbReference type="ARBA" id="ARBA00004429"/>
    </source>
</evidence>
<evidence type="ECO:0000313" key="15">
    <source>
        <dbReference type="EMBL" id="RBL93083.1"/>
    </source>
</evidence>
<dbReference type="RefSeq" id="WP_113615679.1">
    <property type="nucleotide sequence ID" value="NZ_QFFJ01000001.1"/>
</dbReference>
<gene>
    <name evidence="15" type="ORF">DF182_11070</name>
</gene>
<dbReference type="GO" id="GO:0005886">
    <property type="term" value="C:plasma membrane"/>
    <property type="evidence" value="ECO:0007669"/>
    <property type="project" value="UniProtKB-SubCell"/>
</dbReference>
<dbReference type="GO" id="GO:0046872">
    <property type="term" value="F:metal ion binding"/>
    <property type="evidence" value="ECO:0007669"/>
    <property type="project" value="UniProtKB-UniRule"/>
</dbReference>
<feature type="transmembrane region" description="Helical" evidence="13">
    <location>
        <begin position="125"/>
        <end position="146"/>
    </location>
</feature>
<keyword evidence="5" id="KW-0997">Cell inner membrane</keyword>
<dbReference type="Proteomes" id="UP000253410">
    <property type="component" value="Unassembled WGS sequence"/>
</dbReference>
<dbReference type="InterPro" id="IPR002585">
    <property type="entry name" value="Cyt-d_ubiquinol_oxidase_su_1"/>
</dbReference>
<dbReference type="PANTHER" id="PTHR30365">
    <property type="entry name" value="CYTOCHROME D UBIQUINOL OXIDASE"/>
    <property type="match status" value="1"/>
</dbReference>
<evidence type="ECO:0000256" key="8">
    <source>
        <dbReference type="ARBA" id="ARBA00022723"/>
    </source>
</evidence>
<evidence type="ECO:0000256" key="5">
    <source>
        <dbReference type="ARBA" id="ARBA00022519"/>
    </source>
</evidence>
<sequence>MPSVEILSRVQFAFTIAFHYIYPPLSIGLGLCLVIMEGLYLKTGKLLYKEITKFWIKIFALIFGIGVATGIVMEFEFGTNWATYSHYVGDIFGSALAAEGIFAFAMESAFLGVLLFGWDRVHKAVHYFSTIMVAFGSALSALWIVIANSWQQTPAGYRIEGHALGARAVVTDFWEMVYNPSSIDRYAHVIIGSFLAGSFLVMSVAAWYILKKRFEAHAQAMFKVGLSVAVIAALMQLFTGHRSAHYVSKYQPAKLAAMEGHYDSLSVADMYIVGWVNNKTETTTGIKIPGGLSFLTHGSFSAPVEGLRATPPQDRPGAVNFVFQTYHIMISIGVTLIGLTLLALLLLWKKKLFEQRWLMIIFAWAVLLPQIANQMGWYAAEVGRQPWVVYKLLRTSDALSRKVTADQVMFSLILFTLVYVLLFALFLYLLNRKIQHGPDISGSKRDDDHDQYYPNNLENLPA</sequence>
<proteinExistence type="inferred from homology"/>
<evidence type="ECO:0000256" key="11">
    <source>
        <dbReference type="ARBA" id="ARBA00023004"/>
    </source>
</evidence>
<dbReference type="PIRSF" id="PIRSF006446">
    <property type="entry name" value="Cyt_quinol_oxidase_1"/>
    <property type="match status" value="1"/>
</dbReference>
<feature type="compositionally biased region" description="Polar residues" evidence="14">
    <location>
        <begin position="453"/>
        <end position="462"/>
    </location>
</feature>
<feature type="transmembrane region" description="Helical" evidence="13">
    <location>
        <begin position="54"/>
        <end position="75"/>
    </location>
</feature>
<dbReference type="PANTHER" id="PTHR30365:SF0">
    <property type="entry name" value="CYTOCHROME BD-I UBIQUINOL OXIDASE SUBUNIT 1"/>
    <property type="match status" value="1"/>
</dbReference>
<dbReference type="GO" id="GO:0070069">
    <property type="term" value="C:cytochrome complex"/>
    <property type="evidence" value="ECO:0007669"/>
    <property type="project" value="UniProtKB-UniRule"/>
</dbReference>
<keyword evidence="16" id="KW-1185">Reference proteome</keyword>
<name>A0A365Y3C0_9BACT</name>
<feature type="transmembrane region" description="Helical" evidence="13">
    <location>
        <begin position="95"/>
        <end position="118"/>
    </location>
</feature>
<feature type="transmembrane region" description="Helical" evidence="13">
    <location>
        <begin position="20"/>
        <end position="42"/>
    </location>
</feature>
<feature type="compositionally biased region" description="Basic and acidic residues" evidence="14">
    <location>
        <begin position="442"/>
        <end position="451"/>
    </location>
</feature>
<keyword evidence="12 13" id="KW-0472">Membrane</keyword>
<feature type="transmembrane region" description="Helical" evidence="13">
    <location>
        <begin position="186"/>
        <end position="210"/>
    </location>
</feature>
<keyword evidence="4 13" id="KW-1003">Cell membrane</keyword>
<feature type="transmembrane region" description="Helical" evidence="13">
    <location>
        <begin position="326"/>
        <end position="348"/>
    </location>
</feature>
<keyword evidence="7 13" id="KW-0812">Transmembrane</keyword>
<comment type="similarity">
    <text evidence="2 13">Belongs to the cytochrome ubiquinol oxidase subunit 1 family.</text>
</comment>
<feature type="region of interest" description="Disordered" evidence="14">
    <location>
        <begin position="441"/>
        <end position="462"/>
    </location>
</feature>
<evidence type="ECO:0000256" key="12">
    <source>
        <dbReference type="ARBA" id="ARBA00023136"/>
    </source>
</evidence>
<evidence type="ECO:0000256" key="10">
    <source>
        <dbReference type="ARBA" id="ARBA00022989"/>
    </source>
</evidence>
<dbReference type="GO" id="GO:0020037">
    <property type="term" value="F:heme binding"/>
    <property type="evidence" value="ECO:0007669"/>
    <property type="project" value="TreeGrafter"/>
</dbReference>
<keyword evidence="8 13" id="KW-0479">Metal-binding</keyword>
<keyword evidence="11 13" id="KW-0408">Iron</keyword>
<evidence type="ECO:0000256" key="4">
    <source>
        <dbReference type="ARBA" id="ARBA00022475"/>
    </source>
</evidence>
<evidence type="ECO:0000256" key="6">
    <source>
        <dbReference type="ARBA" id="ARBA00022617"/>
    </source>
</evidence>
<dbReference type="GO" id="GO:0016682">
    <property type="term" value="F:oxidoreductase activity, acting on diphenols and related substances as donors, oxygen as acceptor"/>
    <property type="evidence" value="ECO:0007669"/>
    <property type="project" value="TreeGrafter"/>
</dbReference>
<protein>
    <submittedName>
        <fullName evidence="15">Cytochrome ubiquinol oxidase subunit I</fullName>
    </submittedName>
</protein>
<evidence type="ECO:0000256" key="14">
    <source>
        <dbReference type="SAM" id="MobiDB-lite"/>
    </source>
</evidence>
<organism evidence="15 16">
    <name type="scientific">Chitinophaga flava</name>
    <dbReference type="NCBI Taxonomy" id="2259036"/>
    <lineage>
        <taxon>Bacteria</taxon>
        <taxon>Pseudomonadati</taxon>
        <taxon>Bacteroidota</taxon>
        <taxon>Chitinophagia</taxon>
        <taxon>Chitinophagales</taxon>
        <taxon>Chitinophagaceae</taxon>
        <taxon>Chitinophaga</taxon>
    </lineage>
</organism>
<dbReference type="EMBL" id="QFFJ01000001">
    <property type="protein sequence ID" value="RBL93083.1"/>
    <property type="molecule type" value="Genomic_DNA"/>
</dbReference>